<accession>A0A8H8UHE6</accession>
<evidence type="ECO:0000256" key="7">
    <source>
        <dbReference type="SAM" id="Phobius"/>
    </source>
</evidence>
<dbReference type="PANTHER" id="PTHR33048:SF47">
    <property type="entry name" value="INTEGRAL MEMBRANE PROTEIN-RELATED"/>
    <property type="match status" value="1"/>
</dbReference>
<evidence type="ECO:0000256" key="2">
    <source>
        <dbReference type="ARBA" id="ARBA00022692"/>
    </source>
</evidence>
<evidence type="ECO:0000256" key="3">
    <source>
        <dbReference type="ARBA" id="ARBA00022989"/>
    </source>
</evidence>
<comment type="caution">
    <text evidence="9">The sequence shown here is derived from an EMBL/GenBank/DDBJ whole genome shotgun (WGS) entry which is preliminary data.</text>
</comment>
<evidence type="ECO:0000259" key="8">
    <source>
        <dbReference type="Pfam" id="PF20684"/>
    </source>
</evidence>
<feature type="transmembrane region" description="Helical" evidence="7">
    <location>
        <begin position="172"/>
        <end position="195"/>
    </location>
</feature>
<feature type="transmembrane region" description="Helical" evidence="7">
    <location>
        <begin position="44"/>
        <end position="66"/>
    </location>
</feature>
<feature type="transmembrane region" description="Helical" evidence="7">
    <location>
        <begin position="129"/>
        <end position="152"/>
    </location>
</feature>
<feature type="transmembrane region" description="Helical" evidence="7">
    <location>
        <begin position="207"/>
        <end position="227"/>
    </location>
</feature>
<feature type="region of interest" description="Disordered" evidence="6">
    <location>
        <begin position="266"/>
        <end position="347"/>
    </location>
</feature>
<protein>
    <submittedName>
        <fullName evidence="9">Satratoxin biosynthesis SC1 cluster protein</fullName>
    </submittedName>
</protein>
<feature type="transmembrane region" description="Helical" evidence="7">
    <location>
        <begin position="98"/>
        <end position="117"/>
    </location>
</feature>
<evidence type="ECO:0000256" key="1">
    <source>
        <dbReference type="ARBA" id="ARBA00004141"/>
    </source>
</evidence>
<evidence type="ECO:0000256" key="6">
    <source>
        <dbReference type="SAM" id="MobiDB-lite"/>
    </source>
</evidence>
<gene>
    <name evidence="9" type="primary">SAT4_5</name>
    <name evidence="9" type="ORF">LSUB1_G001778</name>
</gene>
<dbReference type="Pfam" id="PF20684">
    <property type="entry name" value="Fung_rhodopsin"/>
    <property type="match status" value="1"/>
</dbReference>
<feature type="compositionally biased region" description="Polar residues" evidence="6">
    <location>
        <begin position="330"/>
        <end position="347"/>
    </location>
</feature>
<keyword evidence="2 7" id="KW-0812">Transmembrane</keyword>
<keyword evidence="10" id="KW-1185">Reference proteome</keyword>
<keyword evidence="4 7" id="KW-0472">Membrane</keyword>
<dbReference type="GO" id="GO:0016020">
    <property type="term" value="C:membrane"/>
    <property type="evidence" value="ECO:0007669"/>
    <property type="project" value="UniProtKB-SubCell"/>
</dbReference>
<feature type="compositionally biased region" description="Polar residues" evidence="6">
    <location>
        <begin position="270"/>
        <end position="288"/>
    </location>
</feature>
<evidence type="ECO:0000313" key="9">
    <source>
        <dbReference type="EMBL" id="TVY44008.1"/>
    </source>
</evidence>
<evidence type="ECO:0000313" key="10">
    <source>
        <dbReference type="Proteomes" id="UP000462212"/>
    </source>
</evidence>
<name>A0A8H8UHE6_9HELO</name>
<proteinExistence type="inferred from homology"/>
<evidence type="ECO:0000256" key="5">
    <source>
        <dbReference type="ARBA" id="ARBA00038359"/>
    </source>
</evidence>
<feature type="transmembrane region" description="Helical" evidence="7">
    <location>
        <begin position="233"/>
        <end position="252"/>
    </location>
</feature>
<dbReference type="AlphaFoldDB" id="A0A8H8UHE6"/>
<dbReference type="PANTHER" id="PTHR33048">
    <property type="entry name" value="PTH11-LIKE INTEGRAL MEMBRANE PROTEIN (AFU_ORTHOLOGUE AFUA_5G11245)"/>
    <property type="match status" value="1"/>
</dbReference>
<feature type="transmembrane region" description="Helical" evidence="7">
    <location>
        <begin position="12"/>
        <end position="32"/>
    </location>
</feature>
<dbReference type="Proteomes" id="UP000462212">
    <property type="component" value="Unassembled WGS sequence"/>
</dbReference>
<comment type="similarity">
    <text evidence="5">Belongs to the SAT4 family.</text>
</comment>
<evidence type="ECO:0000256" key="4">
    <source>
        <dbReference type="ARBA" id="ARBA00023136"/>
    </source>
</evidence>
<reference evidence="9 10" key="1">
    <citation type="submission" date="2018-05" db="EMBL/GenBank/DDBJ databases">
        <title>Genome sequencing and assembly of the regulated plant pathogen Lachnellula willkommii and related sister species for the development of diagnostic species identification markers.</title>
        <authorList>
            <person name="Giroux E."/>
            <person name="Bilodeau G."/>
        </authorList>
    </citation>
    <scope>NUCLEOTIDE SEQUENCE [LARGE SCALE GENOMIC DNA]</scope>
    <source>
        <strain evidence="9 10">CBS 197.66</strain>
    </source>
</reference>
<dbReference type="InterPro" id="IPR052337">
    <property type="entry name" value="SAT4-like"/>
</dbReference>
<sequence>MGNTSAQSQAATTSSTVVIILAIISVILRFVTRRINKIGLGPDDWWVLIGLSFTILIGGLFLYGVISDPSGGQFVDRDSPTFDYAPHVSYLKVTFTTAVFYFTVVTSIKISILLMYRRVFSIEKFRRQSFVVGGVVVLWWFVGTLLTIVGCIPIHRFWVGPSAGGYCFDLNIFWTGMGVAELVIDTVILVLPIGIVVKLWMPLQQKILVIGIFLLGGFVIITGLIRVAELWSAIHIGIAIVCACLPTLRPLLNRVTASASSLSHRMYGTRSGTKSGSGDYTGSSNAGSKNRAPGGKPEELALENMSSAKTLIDPHTDTMRSTGEGGKLSAYNQPESMFSLSKSRGNV</sequence>
<dbReference type="InterPro" id="IPR049326">
    <property type="entry name" value="Rhodopsin_dom_fungi"/>
</dbReference>
<comment type="subcellular location">
    <subcellularLocation>
        <location evidence="1">Membrane</location>
        <topology evidence="1">Multi-pass membrane protein</topology>
    </subcellularLocation>
</comment>
<organism evidence="9 10">
    <name type="scientific">Lachnellula subtilissima</name>
    <dbReference type="NCBI Taxonomy" id="602034"/>
    <lineage>
        <taxon>Eukaryota</taxon>
        <taxon>Fungi</taxon>
        <taxon>Dikarya</taxon>
        <taxon>Ascomycota</taxon>
        <taxon>Pezizomycotina</taxon>
        <taxon>Leotiomycetes</taxon>
        <taxon>Helotiales</taxon>
        <taxon>Lachnaceae</taxon>
        <taxon>Lachnellula</taxon>
    </lineage>
</organism>
<feature type="domain" description="Rhodopsin" evidence="8">
    <location>
        <begin position="28"/>
        <end position="254"/>
    </location>
</feature>
<dbReference type="OrthoDB" id="3648173at2759"/>
<keyword evidence="3 7" id="KW-1133">Transmembrane helix</keyword>
<dbReference type="EMBL" id="QGMJ01000050">
    <property type="protein sequence ID" value="TVY44008.1"/>
    <property type="molecule type" value="Genomic_DNA"/>
</dbReference>